<organism evidence="4">
    <name type="scientific">Sheuella amnicola</name>
    <dbReference type="NCBI Taxonomy" id="2707330"/>
    <lineage>
        <taxon>Bacteria</taxon>
        <taxon>Pseudomonadati</taxon>
        <taxon>Pseudomonadota</taxon>
        <taxon>Betaproteobacteria</taxon>
        <taxon>Burkholderiales</taxon>
        <taxon>Alcaligenaceae</taxon>
        <taxon>Sheuella</taxon>
    </lineage>
</organism>
<evidence type="ECO:0000256" key="2">
    <source>
        <dbReference type="ARBA" id="ARBA00023239"/>
    </source>
</evidence>
<dbReference type="SUPFAM" id="SSF52096">
    <property type="entry name" value="ClpP/crotonase"/>
    <property type="match status" value="1"/>
</dbReference>
<dbReference type="InterPro" id="IPR014748">
    <property type="entry name" value="Enoyl-CoA_hydra_C"/>
</dbReference>
<dbReference type="PANTHER" id="PTHR11941">
    <property type="entry name" value="ENOYL-COA HYDRATASE-RELATED"/>
    <property type="match status" value="1"/>
</dbReference>
<dbReference type="PANTHER" id="PTHR11941:SF133">
    <property type="entry name" value="1,2-EPOXYPHENYLACETYL-COA ISOMERASE"/>
    <property type="match status" value="1"/>
</dbReference>
<dbReference type="PROSITE" id="PS00166">
    <property type="entry name" value="ENOYL_COA_HYDRATASE"/>
    <property type="match status" value="1"/>
</dbReference>
<dbReference type="Gene3D" id="3.90.226.10">
    <property type="entry name" value="2-enoyl-CoA Hydratase, Chain A, domain 1"/>
    <property type="match status" value="1"/>
</dbReference>
<sequence length="264" mass="29065">METINFEVEDGVATLTLNRPQRKNAIDAVMREELKEVVFSLPRRRDLRALIITGAGGSFSAGGDISVMGQGTLTPEEGRDRMRHDYLSWIEAILRLEIPVIAAVDGPAFGAGFSLALTADIVLATPRSRFCLSFMRLGLVPDCAVFYTLPRIVGQQRAKELAFSARDFDAAEAQRMGIVLEVTPEGRVLERAQQMARCFANAAPAALAMTKRAFNVSMNSTLETMMDIEAAGQAVARTTQWHTDAVQRFLNKQPSAFQWPSKLD</sequence>
<evidence type="ECO:0000256" key="3">
    <source>
        <dbReference type="RuleBase" id="RU003707"/>
    </source>
</evidence>
<protein>
    <submittedName>
        <fullName evidence="4">Enoyl-CoA hydratase/isomerase family protein</fullName>
    </submittedName>
</protein>
<dbReference type="RefSeq" id="WP_163655676.1">
    <property type="nucleotide sequence ID" value="NZ_JAAGRN010000008.1"/>
</dbReference>
<dbReference type="GO" id="GO:0016853">
    <property type="term" value="F:isomerase activity"/>
    <property type="evidence" value="ECO:0007669"/>
    <property type="project" value="UniProtKB-KW"/>
</dbReference>
<keyword evidence="2" id="KW-0456">Lyase</keyword>
<dbReference type="EMBL" id="JAAGRN010000008">
    <property type="protein sequence ID" value="NDY83957.1"/>
    <property type="molecule type" value="Genomic_DNA"/>
</dbReference>
<dbReference type="AlphaFoldDB" id="A0A6B2R4K2"/>
<proteinExistence type="inferred from homology"/>
<name>A0A6B2R4K2_9BURK</name>
<dbReference type="Gene3D" id="1.10.12.10">
    <property type="entry name" value="Lyase 2-enoyl-coa Hydratase, Chain A, domain 2"/>
    <property type="match status" value="1"/>
</dbReference>
<dbReference type="InterPro" id="IPR001753">
    <property type="entry name" value="Enoyl-CoA_hydra/iso"/>
</dbReference>
<dbReference type="GO" id="GO:0016829">
    <property type="term" value="F:lyase activity"/>
    <property type="evidence" value="ECO:0007669"/>
    <property type="project" value="UniProtKB-KW"/>
</dbReference>
<comment type="similarity">
    <text evidence="1 3">Belongs to the enoyl-CoA hydratase/isomerase family.</text>
</comment>
<dbReference type="GO" id="GO:0006635">
    <property type="term" value="P:fatty acid beta-oxidation"/>
    <property type="evidence" value="ECO:0007669"/>
    <property type="project" value="TreeGrafter"/>
</dbReference>
<accession>A0A6B2R4K2</accession>
<comment type="caution">
    <text evidence="4">The sequence shown here is derived from an EMBL/GenBank/DDBJ whole genome shotgun (WGS) entry which is preliminary data.</text>
</comment>
<dbReference type="CDD" id="cd06558">
    <property type="entry name" value="crotonase-like"/>
    <property type="match status" value="1"/>
</dbReference>
<dbReference type="InterPro" id="IPR018376">
    <property type="entry name" value="Enoyl-CoA_hyd/isom_CS"/>
</dbReference>
<reference evidence="4" key="1">
    <citation type="submission" date="2020-02" db="EMBL/GenBank/DDBJ databases">
        <authorList>
            <person name="Chen W.-M."/>
        </authorList>
    </citation>
    <scope>NUCLEOTIDE SEQUENCE</scope>
    <source>
        <strain evidence="4">NBD-18</strain>
    </source>
</reference>
<keyword evidence="4" id="KW-0413">Isomerase</keyword>
<evidence type="ECO:0000256" key="1">
    <source>
        <dbReference type="ARBA" id="ARBA00005254"/>
    </source>
</evidence>
<dbReference type="Pfam" id="PF00378">
    <property type="entry name" value="ECH_1"/>
    <property type="match status" value="1"/>
</dbReference>
<gene>
    <name evidence="4" type="ORF">G3I67_12025</name>
</gene>
<dbReference type="InterPro" id="IPR029045">
    <property type="entry name" value="ClpP/crotonase-like_dom_sf"/>
</dbReference>
<evidence type="ECO:0000313" key="4">
    <source>
        <dbReference type="EMBL" id="NDY83957.1"/>
    </source>
</evidence>